<evidence type="ECO:0000259" key="1">
    <source>
        <dbReference type="Pfam" id="PF07727"/>
    </source>
</evidence>
<name>A5AKM1_VITVI</name>
<evidence type="ECO:0000313" key="2">
    <source>
        <dbReference type="EMBL" id="CAN82282.1"/>
    </source>
</evidence>
<dbReference type="Pfam" id="PF07727">
    <property type="entry name" value="RVT_2"/>
    <property type="match status" value="1"/>
</dbReference>
<organism evidence="2">
    <name type="scientific">Vitis vinifera</name>
    <name type="common">Grape</name>
    <dbReference type="NCBI Taxonomy" id="29760"/>
    <lineage>
        <taxon>Eukaryota</taxon>
        <taxon>Viridiplantae</taxon>
        <taxon>Streptophyta</taxon>
        <taxon>Embryophyta</taxon>
        <taxon>Tracheophyta</taxon>
        <taxon>Spermatophyta</taxon>
        <taxon>Magnoliopsida</taxon>
        <taxon>eudicotyledons</taxon>
        <taxon>Gunneridae</taxon>
        <taxon>Pentapetalae</taxon>
        <taxon>rosids</taxon>
        <taxon>Vitales</taxon>
        <taxon>Vitaceae</taxon>
        <taxon>Viteae</taxon>
        <taxon>Vitis</taxon>
    </lineage>
</organism>
<dbReference type="InterPro" id="IPR043502">
    <property type="entry name" value="DNA/RNA_pol_sf"/>
</dbReference>
<dbReference type="SUPFAM" id="SSF56672">
    <property type="entry name" value="DNA/RNA polymerases"/>
    <property type="match status" value="1"/>
</dbReference>
<reference evidence="2" key="1">
    <citation type="journal article" date="2007" name="PLoS ONE">
        <title>The first genome sequence of an elite grapevine cultivar (Pinot noir Vitis vinifera L.): coping with a highly heterozygous genome.</title>
        <authorList>
            <person name="Velasco R."/>
            <person name="Zharkikh A."/>
            <person name="Troggio M."/>
            <person name="Cartwright D.A."/>
            <person name="Cestaro A."/>
            <person name="Pruss D."/>
            <person name="Pindo M."/>
            <person name="FitzGerald L.M."/>
            <person name="Vezzulli S."/>
            <person name="Reid J."/>
            <person name="Malacarne G."/>
            <person name="Iliev D."/>
            <person name="Coppola G."/>
            <person name="Wardell B."/>
            <person name="Micheletti D."/>
            <person name="Macalma T."/>
            <person name="Facci M."/>
            <person name="Mitchell J.T."/>
            <person name="Perazzolli M."/>
            <person name="Eldredge G."/>
            <person name="Gatto P."/>
            <person name="Oyzerski R."/>
            <person name="Moretto M."/>
            <person name="Gutin N."/>
            <person name="Stefanini M."/>
            <person name="Chen Y."/>
            <person name="Segala C."/>
            <person name="Davenport C."/>
            <person name="Dematte L."/>
            <person name="Mraz A."/>
            <person name="Battilana J."/>
            <person name="Stormo K."/>
            <person name="Costa F."/>
            <person name="Tao Q."/>
            <person name="Si-Ammour A."/>
            <person name="Harkins T."/>
            <person name="Lackey A."/>
            <person name="Perbost C."/>
            <person name="Taillon B."/>
            <person name="Stella A."/>
            <person name="Solovyev V."/>
            <person name="Fawcett J.A."/>
            <person name="Sterck L."/>
            <person name="Vandepoele K."/>
            <person name="Grando S.M."/>
            <person name="Toppo S."/>
            <person name="Moser C."/>
            <person name="Lanchbury J."/>
            <person name="Bogden R."/>
            <person name="Skolnick M."/>
            <person name="Sgaramella V."/>
            <person name="Bhatnagar S.K."/>
            <person name="Fontana P."/>
            <person name="Gutin A."/>
            <person name="Van de Peer Y."/>
            <person name="Salamini F."/>
            <person name="Viola R."/>
        </authorList>
    </citation>
    <scope>NUCLEOTIDE SEQUENCE</scope>
</reference>
<proteinExistence type="predicted"/>
<accession>A5AKM1</accession>
<feature type="domain" description="Reverse transcriptase Ty1/copia-type" evidence="1">
    <location>
        <begin position="28"/>
        <end position="171"/>
    </location>
</feature>
<dbReference type="InterPro" id="IPR013103">
    <property type="entry name" value="RVT_2"/>
</dbReference>
<sequence>MQTLEKKNTWEVSEPPRDKKTVRVYFFMEILTKRFLCSSTSFEASMGKGNVCKLKKSLGLRQSPRARFDNFTTSMCKLNYKLSQGDPTMFSKHNRDGRIIVFIVYVDDVILIGNDIYEMEIVKTKLATEYEIKNLGNLRYFLGIEAISKQRIFISPQKYVLDLLKEVGMLGSTLRVYEDNHNEEFATFNKSMFSIY</sequence>
<dbReference type="AlphaFoldDB" id="A5AKM1"/>
<gene>
    <name evidence="2" type="ORF">VITISV_029784</name>
</gene>
<protein>
    <recommendedName>
        <fullName evidence="1">Reverse transcriptase Ty1/copia-type domain-containing protein</fullName>
    </recommendedName>
</protein>
<dbReference type="EMBL" id="AM428918">
    <property type="protein sequence ID" value="CAN82282.1"/>
    <property type="molecule type" value="Genomic_DNA"/>
</dbReference>